<accession>A0ABU8XA32</accession>
<keyword evidence="1" id="KW-0472">Membrane</keyword>
<comment type="caution">
    <text evidence="2">The sequence shown here is derived from an EMBL/GenBank/DDBJ whole genome shotgun (WGS) entry which is preliminary data.</text>
</comment>
<sequence>MPKSKLFFLIAAGMSAPAWFVNISALPFATQFIWIGGVLLCALFGLAFRASGK</sequence>
<keyword evidence="3" id="KW-1185">Reference proteome</keyword>
<dbReference type="RefSeq" id="WP_340336753.1">
    <property type="nucleotide sequence ID" value="NZ_JBBKZS010000008.1"/>
</dbReference>
<evidence type="ECO:0000313" key="3">
    <source>
        <dbReference type="Proteomes" id="UP001367030"/>
    </source>
</evidence>
<dbReference type="Proteomes" id="UP001367030">
    <property type="component" value="Unassembled WGS sequence"/>
</dbReference>
<feature type="transmembrane region" description="Helical" evidence="1">
    <location>
        <begin position="28"/>
        <end position="48"/>
    </location>
</feature>
<proteinExistence type="predicted"/>
<evidence type="ECO:0000256" key="1">
    <source>
        <dbReference type="SAM" id="Phobius"/>
    </source>
</evidence>
<protein>
    <submittedName>
        <fullName evidence="2">Uncharacterized protein</fullName>
    </submittedName>
</protein>
<evidence type="ECO:0000313" key="2">
    <source>
        <dbReference type="EMBL" id="MEJ8856675.1"/>
    </source>
</evidence>
<dbReference type="EMBL" id="JBBKZS010000008">
    <property type="protein sequence ID" value="MEJ8856675.1"/>
    <property type="molecule type" value="Genomic_DNA"/>
</dbReference>
<gene>
    <name evidence="2" type="ORF">WKW79_19020</name>
</gene>
<keyword evidence="1" id="KW-0812">Transmembrane</keyword>
<keyword evidence="1" id="KW-1133">Transmembrane helix</keyword>
<name>A0ABU8XA32_9BURK</name>
<organism evidence="2 3">
    <name type="scientific">Variovorax robiniae</name>
    <dbReference type="NCBI Taxonomy" id="1836199"/>
    <lineage>
        <taxon>Bacteria</taxon>
        <taxon>Pseudomonadati</taxon>
        <taxon>Pseudomonadota</taxon>
        <taxon>Betaproteobacteria</taxon>
        <taxon>Burkholderiales</taxon>
        <taxon>Comamonadaceae</taxon>
        <taxon>Variovorax</taxon>
    </lineage>
</organism>
<reference evidence="2 3" key="1">
    <citation type="submission" date="2024-03" db="EMBL/GenBank/DDBJ databases">
        <title>Novel species of the genus Variovorax.</title>
        <authorList>
            <person name="Liu Q."/>
            <person name="Xin Y.-H."/>
        </authorList>
    </citation>
    <scope>NUCLEOTIDE SEQUENCE [LARGE SCALE GENOMIC DNA]</scope>
    <source>
        <strain evidence="2 3">KACC 18901</strain>
    </source>
</reference>